<keyword evidence="3" id="KW-0378">Hydrolase</keyword>
<reference evidence="6 7" key="1">
    <citation type="submission" date="2020-08" db="EMBL/GenBank/DDBJ databases">
        <title>Genomic Encyclopedia of Archaeal and Bacterial Type Strains, Phase II (KMG-II): from individual species to whole genera.</title>
        <authorList>
            <person name="Goeker M."/>
        </authorList>
    </citation>
    <scope>NUCLEOTIDE SEQUENCE [LARGE SCALE GENOMIC DNA]</scope>
    <source>
        <strain evidence="6 7">DSM 23288</strain>
    </source>
</reference>
<dbReference type="GO" id="GO:0046872">
    <property type="term" value="F:metal ion binding"/>
    <property type="evidence" value="ECO:0007669"/>
    <property type="project" value="UniProtKB-KW"/>
</dbReference>
<comment type="caution">
    <text evidence="6">The sequence shown here is derived from an EMBL/GenBank/DDBJ whole genome shotgun (WGS) entry which is preliminary data.</text>
</comment>
<accession>A0A840I902</accession>
<keyword evidence="2" id="KW-0479">Metal-binding</keyword>
<name>A0A840I902_9ACTN</name>
<dbReference type="PANTHER" id="PTHR37326:SF1">
    <property type="entry name" value="BLL3975 PROTEIN"/>
    <property type="match status" value="1"/>
</dbReference>
<comment type="cofactor">
    <cofactor evidence="1">
        <name>Zn(2+)</name>
        <dbReference type="ChEBI" id="CHEBI:29105"/>
    </cofactor>
</comment>
<dbReference type="SUPFAM" id="SSF53187">
    <property type="entry name" value="Zn-dependent exopeptidases"/>
    <property type="match status" value="1"/>
</dbReference>
<sequence>MVEVSRIAPGSRVRARVAVGELLDGSPLEIPALVVRGRRPGPVLYVGAAIHGDEVVGIEAVRRACAALDPERLRGAVIAVPVQNPVAFRARGRLLPAATTDGYATDVHTAFPGDPAGDLAARIAHGLAARLIGQADYAIDLHAPLAGGVNLEYVFTPSPAADGRGAARELALAFGTRLAIVQERGPYVLSSMLHEACTRAGTPTFSVELAVNGVVDDDSAERGSRGIANVMRRLEMVEGAPEEPVDQLVTDTVVNVRVERGGLPELLCRPGDRVVAGQPLGVVRDLFFEQVERVVAPVDGLVYRVAAPRPLNGAERLAAIAVAGEERAA</sequence>
<evidence type="ECO:0000256" key="1">
    <source>
        <dbReference type="ARBA" id="ARBA00001947"/>
    </source>
</evidence>
<feature type="domain" description="Succinylglutamate desuccinylase/Aspartoacylase catalytic" evidence="5">
    <location>
        <begin position="40"/>
        <end position="232"/>
    </location>
</feature>
<dbReference type="PANTHER" id="PTHR37326">
    <property type="entry name" value="BLL3975 PROTEIN"/>
    <property type="match status" value="1"/>
</dbReference>
<dbReference type="GO" id="GO:0016788">
    <property type="term" value="F:hydrolase activity, acting on ester bonds"/>
    <property type="evidence" value="ECO:0007669"/>
    <property type="project" value="InterPro"/>
</dbReference>
<dbReference type="InterPro" id="IPR055438">
    <property type="entry name" value="AstE_AspA_cat"/>
</dbReference>
<evidence type="ECO:0000256" key="2">
    <source>
        <dbReference type="ARBA" id="ARBA00022723"/>
    </source>
</evidence>
<dbReference type="InterPro" id="IPR043795">
    <property type="entry name" value="N-alpha-Ac-DABA-like"/>
</dbReference>
<dbReference type="PIRSF" id="PIRSF039012">
    <property type="entry name" value="ASP"/>
    <property type="match status" value="1"/>
</dbReference>
<evidence type="ECO:0000313" key="6">
    <source>
        <dbReference type="EMBL" id="MBB4660588.1"/>
    </source>
</evidence>
<dbReference type="GO" id="GO:0016811">
    <property type="term" value="F:hydrolase activity, acting on carbon-nitrogen (but not peptide) bonds, in linear amides"/>
    <property type="evidence" value="ECO:0007669"/>
    <property type="project" value="InterPro"/>
</dbReference>
<dbReference type="AlphaFoldDB" id="A0A840I902"/>
<dbReference type="InterPro" id="IPR053138">
    <property type="entry name" value="N-alpha-Ac-DABA_deacetylase"/>
</dbReference>
<evidence type="ECO:0000259" key="5">
    <source>
        <dbReference type="Pfam" id="PF24827"/>
    </source>
</evidence>
<dbReference type="Gene3D" id="3.40.630.10">
    <property type="entry name" value="Zn peptidases"/>
    <property type="match status" value="1"/>
</dbReference>
<gene>
    <name evidence="6" type="ORF">BDZ31_000161</name>
</gene>
<dbReference type="RefSeq" id="WP_183338043.1">
    <property type="nucleotide sequence ID" value="NZ_JACHNU010000001.1"/>
</dbReference>
<dbReference type="Proteomes" id="UP000585272">
    <property type="component" value="Unassembled WGS sequence"/>
</dbReference>
<proteinExistence type="predicted"/>
<organism evidence="6 7">
    <name type="scientific">Conexibacter arvalis</name>
    <dbReference type="NCBI Taxonomy" id="912552"/>
    <lineage>
        <taxon>Bacteria</taxon>
        <taxon>Bacillati</taxon>
        <taxon>Actinomycetota</taxon>
        <taxon>Thermoleophilia</taxon>
        <taxon>Solirubrobacterales</taxon>
        <taxon>Conexibacteraceae</taxon>
        <taxon>Conexibacter</taxon>
    </lineage>
</organism>
<evidence type="ECO:0000256" key="3">
    <source>
        <dbReference type="ARBA" id="ARBA00022801"/>
    </source>
</evidence>
<keyword evidence="4" id="KW-0862">Zinc</keyword>
<evidence type="ECO:0000313" key="7">
    <source>
        <dbReference type="Proteomes" id="UP000585272"/>
    </source>
</evidence>
<keyword evidence="7" id="KW-1185">Reference proteome</keyword>
<evidence type="ECO:0000256" key="4">
    <source>
        <dbReference type="ARBA" id="ARBA00022833"/>
    </source>
</evidence>
<protein>
    <recommendedName>
        <fullName evidence="5">Succinylglutamate desuccinylase/Aspartoacylase catalytic domain-containing protein</fullName>
    </recommendedName>
</protein>
<dbReference type="Pfam" id="PF24827">
    <property type="entry name" value="AstE_AspA_cat"/>
    <property type="match status" value="1"/>
</dbReference>
<dbReference type="EMBL" id="JACHNU010000001">
    <property type="protein sequence ID" value="MBB4660588.1"/>
    <property type="molecule type" value="Genomic_DNA"/>
</dbReference>